<evidence type="ECO:0000256" key="2">
    <source>
        <dbReference type="ARBA" id="ARBA00022448"/>
    </source>
</evidence>
<evidence type="ECO:0000256" key="4">
    <source>
        <dbReference type="ARBA" id="ARBA00022723"/>
    </source>
</evidence>
<proteinExistence type="predicted"/>
<comment type="function">
    <text evidence="9">May act as a catecholamine-responsive trans-membrane electron transporter.</text>
</comment>
<feature type="binding site" description="axial binding residue" evidence="11">
    <location>
        <position position="243"/>
    </location>
    <ligand>
        <name>heme b</name>
        <dbReference type="ChEBI" id="CHEBI:60344"/>
        <label>1</label>
    </ligand>
    <ligandPart>
        <name>Fe</name>
        <dbReference type="ChEBI" id="CHEBI:18248"/>
    </ligandPart>
</feature>
<dbReference type="AlphaFoldDB" id="A0A5J5ADS5"/>
<evidence type="ECO:0000256" key="11">
    <source>
        <dbReference type="PIRSR" id="PIRSR037471-1"/>
    </source>
</evidence>
<evidence type="ECO:0000256" key="6">
    <source>
        <dbReference type="ARBA" id="ARBA00022982"/>
    </source>
</evidence>
<feature type="domain" description="Cytochrome b561" evidence="15">
    <location>
        <begin position="169"/>
        <end position="367"/>
    </location>
</feature>
<dbReference type="PANTHER" id="PTHR23130:SF195">
    <property type="entry name" value="CYTOCHROME B561 AND DOMON DOMAIN-CONTAINING PROTEIN"/>
    <property type="match status" value="1"/>
</dbReference>
<evidence type="ECO:0000256" key="12">
    <source>
        <dbReference type="SAM" id="Phobius"/>
    </source>
</evidence>
<keyword evidence="4 11" id="KW-0479">Metal-binding</keyword>
<feature type="signal peptide" evidence="13">
    <location>
        <begin position="1"/>
        <end position="25"/>
    </location>
</feature>
<evidence type="ECO:0000259" key="14">
    <source>
        <dbReference type="PROSITE" id="PS50836"/>
    </source>
</evidence>
<reference evidence="16 17" key="1">
    <citation type="submission" date="2019-09" db="EMBL/GenBank/DDBJ databases">
        <title>A chromosome-level genome assembly of the Chinese tupelo Nyssa sinensis.</title>
        <authorList>
            <person name="Yang X."/>
            <person name="Kang M."/>
            <person name="Yang Y."/>
            <person name="Xiong H."/>
            <person name="Wang M."/>
            <person name="Zhang Z."/>
            <person name="Wang Z."/>
            <person name="Wu H."/>
            <person name="Ma T."/>
            <person name="Liu J."/>
            <person name="Xi Z."/>
        </authorList>
    </citation>
    <scope>NUCLEOTIDE SEQUENCE [LARGE SCALE GENOMIC DNA]</scope>
    <source>
        <strain evidence="16">J267</strain>
        <tissue evidence="16">Leaf</tissue>
    </source>
</reference>
<feature type="transmembrane region" description="Helical" evidence="12">
    <location>
        <begin position="278"/>
        <end position="296"/>
    </location>
</feature>
<feature type="binding site" description="axial binding residue" evidence="11">
    <location>
        <position position="209"/>
    </location>
    <ligand>
        <name>heme b</name>
        <dbReference type="ChEBI" id="CHEBI:60344"/>
        <label>1</label>
    </ligand>
    <ligandPart>
        <name>Fe</name>
        <dbReference type="ChEBI" id="CHEBI:18248"/>
    </ligandPart>
</feature>
<dbReference type="FunFam" id="1.20.120.1770:FF:000007">
    <property type="entry name" value="Cytochrome b561 and DOMON domain-containing protein"/>
    <property type="match status" value="1"/>
</dbReference>
<evidence type="ECO:0000256" key="10">
    <source>
        <dbReference type="PIRNR" id="PIRNR037471"/>
    </source>
</evidence>
<dbReference type="PIRSF" id="PIRSF037471">
    <property type="entry name" value="UCP037471"/>
    <property type="match status" value="1"/>
</dbReference>
<feature type="domain" description="DOMON" evidence="14">
    <location>
        <begin position="48"/>
        <end position="161"/>
    </location>
</feature>
<keyword evidence="6 10" id="KW-0249">Electron transport</keyword>
<keyword evidence="7 12" id="KW-1133">Transmembrane helix</keyword>
<feature type="transmembrane region" description="Helical" evidence="12">
    <location>
        <begin position="238"/>
        <end position="258"/>
    </location>
</feature>
<dbReference type="Gene3D" id="1.20.120.1770">
    <property type="match status" value="1"/>
</dbReference>
<dbReference type="Pfam" id="PF04526">
    <property type="entry name" value="DUF568"/>
    <property type="match status" value="1"/>
</dbReference>
<dbReference type="PROSITE" id="PS50939">
    <property type="entry name" value="CYTOCHROME_B561"/>
    <property type="match status" value="1"/>
</dbReference>
<dbReference type="Pfam" id="PF03188">
    <property type="entry name" value="Cytochrom_B561"/>
    <property type="match status" value="1"/>
</dbReference>
<dbReference type="InterPro" id="IPR017214">
    <property type="entry name" value="UCP037471"/>
</dbReference>
<keyword evidence="5 13" id="KW-0732">Signal</keyword>
<feature type="transmembrane region" description="Helical" evidence="12">
    <location>
        <begin position="343"/>
        <end position="366"/>
    </location>
</feature>
<accession>A0A5J5ADS5</accession>
<evidence type="ECO:0000256" key="1">
    <source>
        <dbReference type="ARBA" id="ARBA00004141"/>
    </source>
</evidence>
<evidence type="ECO:0000313" key="17">
    <source>
        <dbReference type="Proteomes" id="UP000325577"/>
    </source>
</evidence>
<evidence type="ECO:0000256" key="13">
    <source>
        <dbReference type="SAM" id="SignalP"/>
    </source>
</evidence>
<dbReference type="GO" id="GO:0046872">
    <property type="term" value="F:metal ion binding"/>
    <property type="evidence" value="ECO:0007669"/>
    <property type="project" value="UniProtKB-KW"/>
</dbReference>
<comment type="cofactor">
    <cofactor evidence="10">
        <name>heme b</name>
        <dbReference type="ChEBI" id="CHEBI:60344"/>
    </cofactor>
    <text evidence="10">Binds 2 heme b groups non-covalently.</text>
</comment>
<gene>
    <name evidence="16" type="ORF">F0562_035255</name>
</gene>
<organism evidence="16 17">
    <name type="scientific">Nyssa sinensis</name>
    <dbReference type="NCBI Taxonomy" id="561372"/>
    <lineage>
        <taxon>Eukaryota</taxon>
        <taxon>Viridiplantae</taxon>
        <taxon>Streptophyta</taxon>
        <taxon>Embryophyta</taxon>
        <taxon>Tracheophyta</taxon>
        <taxon>Spermatophyta</taxon>
        <taxon>Magnoliopsida</taxon>
        <taxon>eudicotyledons</taxon>
        <taxon>Gunneridae</taxon>
        <taxon>Pentapetalae</taxon>
        <taxon>asterids</taxon>
        <taxon>Cornales</taxon>
        <taxon>Nyssaceae</taxon>
        <taxon>Nyssa</taxon>
    </lineage>
</organism>
<dbReference type="EMBL" id="CM018045">
    <property type="protein sequence ID" value="KAA8527876.1"/>
    <property type="molecule type" value="Genomic_DNA"/>
</dbReference>
<keyword evidence="8 10" id="KW-0472">Membrane</keyword>
<feature type="chain" id="PRO_5023814804" description="Cytochrome b561 and DOMON domain-containing protein" evidence="13">
    <location>
        <begin position="26"/>
        <end position="393"/>
    </location>
</feature>
<dbReference type="Proteomes" id="UP000325577">
    <property type="component" value="Linkage Group LG21"/>
</dbReference>
<dbReference type="CDD" id="cd08760">
    <property type="entry name" value="Cyt_b561_FRRS1_like"/>
    <property type="match status" value="1"/>
</dbReference>
<evidence type="ECO:0000256" key="7">
    <source>
        <dbReference type="ARBA" id="ARBA00022989"/>
    </source>
</evidence>
<dbReference type="OrthoDB" id="2419613at2759"/>
<dbReference type="PROSITE" id="PS50836">
    <property type="entry name" value="DOMON"/>
    <property type="match status" value="1"/>
</dbReference>
<keyword evidence="17" id="KW-1185">Reference proteome</keyword>
<dbReference type="PANTHER" id="PTHR23130">
    <property type="entry name" value="CYTOCHROME B561 AND DOMON DOMAIN-CONTAINING PROTEIN"/>
    <property type="match status" value="1"/>
</dbReference>
<evidence type="ECO:0000313" key="16">
    <source>
        <dbReference type="EMBL" id="KAA8527876.1"/>
    </source>
</evidence>
<keyword evidence="11" id="KW-0408">Iron</keyword>
<keyword evidence="2 10" id="KW-0813">Transport</keyword>
<comment type="subcellular location">
    <subcellularLocation>
        <location evidence="1">Membrane</location>
        <topology evidence="1">Multi-pass membrane protein</topology>
    </subcellularLocation>
</comment>
<name>A0A5J5ADS5_9ASTE</name>
<feature type="transmembrane region" description="Helical" evidence="12">
    <location>
        <begin position="308"/>
        <end position="328"/>
    </location>
</feature>
<evidence type="ECO:0000259" key="15">
    <source>
        <dbReference type="PROSITE" id="PS50939"/>
    </source>
</evidence>
<evidence type="ECO:0000256" key="3">
    <source>
        <dbReference type="ARBA" id="ARBA00022692"/>
    </source>
</evidence>
<evidence type="ECO:0000256" key="8">
    <source>
        <dbReference type="ARBA" id="ARBA00023136"/>
    </source>
</evidence>
<feature type="transmembrane region" description="Helical" evidence="12">
    <location>
        <begin position="210"/>
        <end position="231"/>
    </location>
</feature>
<sequence length="393" mass="43823">MAVFQSSFLTLCLLFFLLQTQPSHSLKCTSQKFTQNRLYQFCNDLPHLRAYLHWSYNSAKSSLNLAFLAPPAKPSGWVAWAINPNGTGMVGAQALIAFRQSDGSMTVETFKLNSYKSVEQTKIAYKVSNLEAEYENGLMMIFATVMLPEKMVELNQVWQVGSSVMNGTMPAMHAFQTENLNSKGRLDLLKGQSSTNNGGNSGLRNRNIHGILNAASWGIMFPVGIIIARYIRTFADPAWFYLHVACQVSGYVVGVAGWATGLKLGSQSKGVEYTSHRYIGITLFCLATLQVFALFLRPKKDHKFRFYWNMYHHGVGYAVLVLGIVNVFKGLEILHPAKKWKVAYIIFLASLGVIALFLEVVTWIVVLKRKPGKPTKPYDGLDGSNGRQQPLTS</sequence>
<evidence type="ECO:0000256" key="9">
    <source>
        <dbReference type="ARBA" id="ARBA00053871"/>
    </source>
</evidence>
<dbReference type="CDD" id="cd09629">
    <property type="entry name" value="DOMON_CIL1_like"/>
    <property type="match status" value="1"/>
</dbReference>
<feature type="binding site" description="axial binding residue" evidence="11">
    <location>
        <position position="276"/>
    </location>
    <ligand>
        <name>heme b</name>
        <dbReference type="ChEBI" id="CHEBI:60344"/>
        <label>1</label>
    </ligand>
    <ligandPart>
        <name>Fe</name>
        <dbReference type="ChEBI" id="CHEBI:18248"/>
    </ligandPart>
</feature>
<dbReference type="InterPro" id="IPR045265">
    <property type="entry name" value="AIR12_DOMON"/>
</dbReference>
<dbReference type="SMART" id="SM00665">
    <property type="entry name" value="B561"/>
    <property type="match status" value="1"/>
</dbReference>
<keyword evidence="3 12" id="KW-0812">Transmembrane</keyword>
<dbReference type="InterPro" id="IPR006593">
    <property type="entry name" value="Cyt_b561/ferric_Rdtase_TM"/>
</dbReference>
<evidence type="ECO:0000256" key="5">
    <source>
        <dbReference type="ARBA" id="ARBA00022729"/>
    </source>
</evidence>
<protein>
    <recommendedName>
        <fullName evidence="10">Cytochrome b561 and DOMON domain-containing protein</fullName>
    </recommendedName>
</protein>
<feature type="binding site" description="axial binding residue" evidence="11">
    <location>
        <position position="312"/>
    </location>
    <ligand>
        <name>heme b</name>
        <dbReference type="ChEBI" id="CHEBI:60344"/>
        <label>1</label>
    </ligand>
    <ligandPart>
        <name>Fe</name>
        <dbReference type="ChEBI" id="CHEBI:18248"/>
    </ligandPart>
</feature>
<dbReference type="InterPro" id="IPR005018">
    <property type="entry name" value="DOMON_domain"/>
</dbReference>
<dbReference type="GO" id="GO:0016020">
    <property type="term" value="C:membrane"/>
    <property type="evidence" value="ECO:0007669"/>
    <property type="project" value="UniProtKB-SubCell"/>
</dbReference>